<dbReference type="RefSeq" id="WP_004266964.1">
    <property type="nucleotide sequence ID" value="NC_013923.1"/>
</dbReference>
<dbReference type="EMBL" id="AOHS01000007">
    <property type="protein sequence ID" value="ELY34340.1"/>
    <property type="molecule type" value="Genomic_DNA"/>
</dbReference>
<dbReference type="Proteomes" id="UP000011543">
    <property type="component" value="Unassembled WGS sequence"/>
</dbReference>
<keyword evidence="2" id="KW-0614">Plasmid</keyword>
<feature type="region of interest" description="Disordered" evidence="1">
    <location>
        <begin position="95"/>
        <end position="116"/>
    </location>
</feature>
<reference evidence="2" key="4">
    <citation type="submission" date="2016-09" db="EMBL/GenBank/DDBJ databases">
        <authorList>
            <person name="Pfeiffer F."/>
        </authorList>
    </citation>
    <scope>NUCLEOTIDE SEQUENCE</scope>
    <source>
        <strain evidence="2">ATCC 43099</strain>
        <plasmid evidence="2">pNMAG01</plasmid>
    </source>
</reference>
<dbReference type="Pfam" id="PF20126">
    <property type="entry name" value="TumE"/>
    <property type="match status" value="1"/>
</dbReference>
<dbReference type="InterPro" id="IPR045397">
    <property type="entry name" value="TumE-like"/>
</dbReference>
<name>D3T0W9_NATMM</name>
<dbReference type="AlphaFoldDB" id="D3T0W9"/>
<keyword evidence="4" id="KW-1185">Reference proteome</keyword>
<dbReference type="PATRIC" id="fig|547559.17.peg.64"/>
<protein>
    <submittedName>
        <fullName evidence="2">Uncharacterized protein</fullName>
    </submittedName>
</protein>
<evidence type="ECO:0000256" key="1">
    <source>
        <dbReference type="SAM" id="MobiDB-lite"/>
    </source>
</evidence>
<reference evidence="2 4" key="2">
    <citation type="journal article" date="2012" name="BMC Genomics">
        <title>A comparative genomics perspective on the genetic content of the alkaliphilic haloarchaeon Natrialba magadii ATCC 43099T.</title>
        <authorList>
            <person name="Siddaramappa S."/>
            <person name="Challacombe J.F."/>
            <person name="Decastro R.E."/>
            <person name="Pfeiffer F."/>
            <person name="Sastre D.E."/>
            <person name="Gimenez M.I."/>
            <person name="Paggi R.A."/>
            <person name="Detter J.C."/>
            <person name="Davenport K.W."/>
            <person name="Goodwin L.A."/>
            <person name="Kyrpides N."/>
            <person name="Tapia R."/>
            <person name="Pitluck S."/>
            <person name="Lucas S."/>
            <person name="Woyke T."/>
            <person name="Maupin-Furlow J.A."/>
        </authorList>
    </citation>
    <scope>NUCLEOTIDE SEQUENCE [LARGE SCALE GENOMIC DNA]</scope>
    <source>
        <strain evidence="2">ATCC 43099</strain>
        <strain evidence="4">ATCC 43099 / DSM 3394 / CCM 3739 / CIP 104546 / IAM 13178 / JCM 8861 / NBRC 102185 / NCIMB 2190 / MS3</strain>
    </source>
</reference>
<dbReference type="HOGENOM" id="CLU_1648274_0_0_2"/>
<feature type="compositionally biased region" description="Basic and acidic residues" evidence="1">
    <location>
        <begin position="95"/>
        <end position="104"/>
    </location>
</feature>
<evidence type="ECO:0000313" key="4">
    <source>
        <dbReference type="Proteomes" id="UP000001879"/>
    </source>
</evidence>
<organism evidence="2 4">
    <name type="scientific">Natrialba magadii (strain ATCC 43099 / DSM 3394 / CCM 3739 / CIP 104546 / IAM 13178 / JCM 8861 / NBRC 102185 / NCIMB 2190 / MS3)</name>
    <name type="common">Natronobacterium magadii</name>
    <dbReference type="NCBI Taxonomy" id="547559"/>
    <lineage>
        <taxon>Archaea</taxon>
        <taxon>Methanobacteriati</taxon>
        <taxon>Methanobacteriota</taxon>
        <taxon>Stenosarchaea group</taxon>
        <taxon>Halobacteria</taxon>
        <taxon>Halobacteriales</taxon>
        <taxon>Natrialbaceae</taxon>
        <taxon>Natrialba</taxon>
    </lineage>
</organism>
<sequence length="157" mass="17821">MASLDDTDESHSLRGVIDRKSLLDVRDIAETQEPLATAELDDYIDPGELTIILDDGIGDHTTGRFDVRWSTEDDYNIHYSDPSHDFRWDVHLHSYTEPNDDGHHHPPPCASNDDDDVEDTCIEVRDVETVSRAVLKAWRHAYENDSLDVINGLENPP</sequence>
<gene>
    <name evidence="2" type="ordered locus">Nmag_3684</name>
    <name evidence="3" type="ORF">C500_00357</name>
</gene>
<dbReference type="EMBL" id="CP001933">
    <property type="protein sequence ID" value="ADD07228.1"/>
    <property type="molecule type" value="Genomic_DNA"/>
</dbReference>
<geneLocation type="plasmid" evidence="2 4">
    <name>pNMAG01</name>
</geneLocation>
<dbReference type="KEGG" id="nmg:Nmag_3684"/>
<evidence type="ECO:0000313" key="3">
    <source>
        <dbReference type="EMBL" id="ELY34340.1"/>
    </source>
</evidence>
<accession>D3T0W9</accession>
<proteinExistence type="predicted"/>
<evidence type="ECO:0000313" key="2">
    <source>
        <dbReference type="EMBL" id="ADD07228.1"/>
    </source>
</evidence>
<dbReference type="OrthoDB" id="259945at2157"/>
<reference evidence="4" key="1">
    <citation type="submission" date="2010-02" db="EMBL/GenBank/DDBJ databases">
        <title>Complete sequence of plasmid 1 of Natrialba magadii ATCC 43099.</title>
        <authorList>
            <consortium name="US DOE Joint Genome Institute"/>
            <person name="Lucas S."/>
            <person name="Copeland A."/>
            <person name="Lapidus A."/>
            <person name="Cheng J.-F."/>
            <person name="Bruce D."/>
            <person name="Goodwin L."/>
            <person name="Pitluck S."/>
            <person name="Davenport K."/>
            <person name="Saunders E."/>
            <person name="Detter J.C."/>
            <person name="Han C."/>
            <person name="Tapia R."/>
            <person name="Land M."/>
            <person name="Hauser L."/>
            <person name="Kyrpides N."/>
            <person name="Mikhailova N."/>
            <person name="De Castro R.E."/>
            <person name="Maupin-Furlow J.A."/>
            <person name="Woyke T."/>
        </authorList>
    </citation>
    <scope>NUCLEOTIDE SEQUENCE [LARGE SCALE GENOMIC DNA]</scope>
    <source>
        <strain evidence="4">ATCC 43099 / DSM 3394 / CCM 3739 / CIP 104546 / IAM 13178 / JCM 8861 / NBRC 102185 / NCIMB 2190 / MS3</strain>
        <plasmid evidence="4">pNMAG01</plasmid>
    </source>
</reference>
<reference evidence="3 5" key="3">
    <citation type="journal article" date="2014" name="PLoS Genet.">
        <title>Phylogenetically driven sequencing of extremely halophilic archaea reveals strategies for static and dynamic osmo-response.</title>
        <authorList>
            <person name="Becker E.A."/>
            <person name="Seitzer P.M."/>
            <person name="Tritt A."/>
            <person name="Larsen D."/>
            <person name="Krusor M."/>
            <person name="Yao A.I."/>
            <person name="Wu D."/>
            <person name="Madern D."/>
            <person name="Eisen J.A."/>
            <person name="Darling A.E."/>
            <person name="Facciotti M.T."/>
        </authorList>
    </citation>
    <scope>NUCLEOTIDE SEQUENCE [LARGE SCALE GENOMIC DNA]</scope>
    <source>
        <strain evidence="5">ATCC 43099 / DSM 3394 / CCM 3739 / CIP 104546 / IAM 13178 / JCM 8861 / NBRC 102185 / NCIMB 2190 / MS3</strain>
        <strain evidence="3">MS-3</strain>
    </source>
</reference>
<dbReference type="Proteomes" id="UP000001879">
    <property type="component" value="Plasmid pNMAG01"/>
</dbReference>
<dbReference type="GeneID" id="8826552"/>
<evidence type="ECO:0000313" key="5">
    <source>
        <dbReference type="Proteomes" id="UP000011543"/>
    </source>
</evidence>